<dbReference type="PROSITE" id="PS50280">
    <property type="entry name" value="SET"/>
    <property type="match status" value="1"/>
</dbReference>
<evidence type="ECO:0000313" key="4">
    <source>
        <dbReference type="Proteomes" id="UP001165121"/>
    </source>
</evidence>
<protein>
    <submittedName>
        <fullName evidence="3">Unnamed protein product</fullName>
    </submittedName>
</protein>
<dbReference type="EMBL" id="BSXT01000061">
    <property type="protein sequence ID" value="GMF16370.1"/>
    <property type="molecule type" value="Genomic_DNA"/>
</dbReference>
<evidence type="ECO:0000313" key="3">
    <source>
        <dbReference type="EMBL" id="GMF16370.1"/>
    </source>
</evidence>
<dbReference type="Proteomes" id="UP001165121">
    <property type="component" value="Unassembled WGS sequence"/>
</dbReference>
<organism evidence="3 4">
    <name type="scientific">Phytophthora fragariaefolia</name>
    <dbReference type="NCBI Taxonomy" id="1490495"/>
    <lineage>
        <taxon>Eukaryota</taxon>
        <taxon>Sar</taxon>
        <taxon>Stramenopiles</taxon>
        <taxon>Oomycota</taxon>
        <taxon>Peronosporomycetes</taxon>
        <taxon>Peronosporales</taxon>
        <taxon>Peronosporaceae</taxon>
        <taxon>Phytophthora</taxon>
    </lineage>
</organism>
<accession>A0A9W6TJD4</accession>
<dbReference type="Gene3D" id="2.170.270.10">
    <property type="entry name" value="SET domain"/>
    <property type="match status" value="1"/>
</dbReference>
<dbReference type="InterPro" id="IPR046341">
    <property type="entry name" value="SET_dom_sf"/>
</dbReference>
<dbReference type="SUPFAM" id="SSF82199">
    <property type="entry name" value="SET domain"/>
    <property type="match status" value="1"/>
</dbReference>
<evidence type="ECO:0000259" key="2">
    <source>
        <dbReference type="PROSITE" id="PS50280"/>
    </source>
</evidence>
<gene>
    <name evidence="3" type="ORF">Pfra01_000078600</name>
</gene>
<feature type="domain" description="SET" evidence="2">
    <location>
        <begin position="247"/>
        <end position="374"/>
    </location>
</feature>
<sequence length="399" mass="43861">MVHLKHSATHWRVRCVVDSSSEDENTPPNVASGSAASRDGNSRSGNVSKAYDDDASTGTATPPWLPPGTSKLGLSKPETNPPPSSPAKRRSPRSPTTSSPVLLETPPRSPLVPTSRSQAARSRQDRRQSRRAGTAPYSRPRVATRRAAAEYAVADHQEPAIALALPDEVRRPSRASVPDDVFALARWPYQVAHLREQYNPLATVFPSVAHFGWCTCSSPCRTDTCRNGKMNLHCNVNCCPYEGKCGNGIEESDLVCLVRNMRTSSLAVVAAGDIGAGQVVGQYLGEMEHVRASARDRPRNRGYRLIMKTRPELLSNPVRVAINAERMGGMMRFVNHSSEPVAEFREVANGRRTTVVVATTDHVRRGEEITVDYGDDLWFICRCGADTCRHRDIQDQRDP</sequence>
<dbReference type="SMART" id="SM00317">
    <property type="entry name" value="SET"/>
    <property type="match status" value="1"/>
</dbReference>
<dbReference type="OrthoDB" id="308383at2759"/>
<feature type="region of interest" description="Disordered" evidence="1">
    <location>
        <begin position="18"/>
        <end position="143"/>
    </location>
</feature>
<keyword evidence="4" id="KW-1185">Reference proteome</keyword>
<comment type="caution">
    <text evidence="3">The sequence shown here is derived from an EMBL/GenBank/DDBJ whole genome shotgun (WGS) entry which is preliminary data.</text>
</comment>
<dbReference type="Pfam" id="PF00856">
    <property type="entry name" value="SET"/>
    <property type="match status" value="1"/>
</dbReference>
<evidence type="ECO:0000256" key="1">
    <source>
        <dbReference type="SAM" id="MobiDB-lite"/>
    </source>
</evidence>
<feature type="compositionally biased region" description="Polar residues" evidence="1">
    <location>
        <begin position="26"/>
        <end position="35"/>
    </location>
</feature>
<dbReference type="InterPro" id="IPR001214">
    <property type="entry name" value="SET_dom"/>
</dbReference>
<dbReference type="AlphaFoldDB" id="A0A9W6TJD4"/>
<proteinExistence type="predicted"/>
<name>A0A9W6TJD4_9STRA</name>
<reference evidence="3" key="1">
    <citation type="submission" date="2023-04" db="EMBL/GenBank/DDBJ databases">
        <title>Phytophthora fragariaefolia NBRC 109709.</title>
        <authorList>
            <person name="Ichikawa N."/>
            <person name="Sato H."/>
            <person name="Tonouchi N."/>
        </authorList>
    </citation>
    <scope>NUCLEOTIDE SEQUENCE</scope>
    <source>
        <strain evidence="3">NBRC 109709</strain>
    </source>
</reference>